<dbReference type="SUPFAM" id="SSF52540">
    <property type="entry name" value="P-loop containing nucleoside triphosphate hydrolases"/>
    <property type="match status" value="1"/>
</dbReference>
<dbReference type="InterPro" id="IPR027417">
    <property type="entry name" value="P-loop_NTPase"/>
</dbReference>
<proteinExistence type="predicted"/>
<organism evidence="1 2">
    <name type="scientific">Peptoanaerobacter stomatis</name>
    <dbReference type="NCBI Taxonomy" id="796937"/>
    <lineage>
        <taxon>Bacteria</taxon>
        <taxon>Bacillati</taxon>
        <taxon>Bacillota</taxon>
        <taxon>Clostridia</taxon>
        <taxon>Peptostreptococcales</taxon>
        <taxon>Filifactoraceae</taxon>
        <taxon>Peptoanaerobacter</taxon>
    </lineage>
</organism>
<evidence type="ECO:0008006" key="3">
    <source>
        <dbReference type="Google" id="ProtNLM"/>
    </source>
</evidence>
<dbReference type="RefSeq" id="WP_009524674.1">
    <property type="nucleotide sequence ID" value="NZ_JH414547.1"/>
</dbReference>
<reference evidence="1 2" key="1">
    <citation type="submission" date="2011-08" db="EMBL/GenBank/DDBJ databases">
        <title>The Genome Sequence of Eubacteriaceae bacterium ACC19a.</title>
        <authorList>
            <consortium name="The Broad Institute Genome Sequencing Platform"/>
            <person name="Earl A."/>
            <person name="Ward D."/>
            <person name="Feldgarden M."/>
            <person name="Gevers D."/>
            <person name="Sizova M."/>
            <person name="Hazen A."/>
            <person name="Epstein S."/>
            <person name="Young S.K."/>
            <person name="Zeng Q."/>
            <person name="Gargeya S."/>
            <person name="Fitzgerald M."/>
            <person name="Haas B."/>
            <person name="Abouelleil A."/>
            <person name="Alvarado L."/>
            <person name="Arachchi H.M."/>
            <person name="Berlin A."/>
            <person name="Brown A."/>
            <person name="Chapman S.B."/>
            <person name="Chen Z."/>
            <person name="Dunbar C."/>
            <person name="Freedman E."/>
            <person name="Gearin G."/>
            <person name="Gellesch M."/>
            <person name="Goldberg J."/>
            <person name="Griggs A."/>
            <person name="Gujja S."/>
            <person name="Heiman D."/>
            <person name="Howarth C."/>
            <person name="Larson L."/>
            <person name="Lui A."/>
            <person name="MacDonald P.J.P."/>
            <person name="Montmayeur A."/>
            <person name="Murphy C."/>
            <person name="Neiman D."/>
            <person name="Pearson M."/>
            <person name="Priest M."/>
            <person name="Roberts A."/>
            <person name="Saif S."/>
            <person name="Shea T."/>
            <person name="Shenoy N."/>
            <person name="Sisk P."/>
            <person name="Stolte C."/>
            <person name="Sykes S."/>
            <person name="Wortman J."/>
            <person name="Nusbaum C."/>
            <person name="Birren B."/>
        </authorList>
    </citation>
    <scope>NUCLEOTIDE SEQUENCE [LARGE SCALE GENOMIC DNA]</scope>
    <source>
        <strain evidence="1 2">ACC19a</strain>
    </source>
</reference>
<dbReference type="PATRIC" id="fig|796937.3.peg.1661"/>
<dbReference type="Gene3D" id="3.40.50.300">
    <property type="entry name" value="P-loop containing nucleotide triphosphate hydrolases"/>
    <property type="match status" value="1"/>
</dbReference>
<dbReference type="HOGENOM" id="CLU_030716_1_0_9"/>
<dbReference type="AlphaFoldDB" id="G9X214"/>
<evidence type="ECO:0000313" key="2">
    <source>
        <dbReference type="Proteomes" id="UP000006437"/>
    </source>
</evidence>
<name>G9X214_9FIRM</name>
<gene>
    <name evidence="1" type="ORF">HMPREF9629_00437</name>
</gene>
<dbReference type="EMBL" id="AFZE01000045">
    <property type="protein sequence ID" value="EHL13137.1"/>
    <property type="molecule type" value="Genomic_DNA"/>
</dbReference>
<sequence length="470" mass="53363">MAKTRIGNQNPTKSVFLPSVKSEYKKAIDLYRKTGRKEQIWQENLLKHLLAKNQDNLWTHTKFGYSLPRRNGKNEVVAIRELYGLFSGEKGLHTAHRTTTSHAAFERLIKFLNDIGFVEKEDYKALRQFGLEKIEMIKEYTGVICFRTRSAKGGLGEGFDYLIIDEAQEYTDDQESALKYVVTDSKNPQTIFCGTPPTVVSGGTVFVNMRNKALEGGMKNTAWAEWSVDEMSDVHDKELWYMCNPSLGTIFTERSIEDEIGTDDVDFNIQRLGLWLKYNQKSAISEKDWERLKVNSLPKFKGKLYVGIKYGKDGINVAMSIAVKTLSNRIFVEAIDCQNVRNGNLWIINFLKNANIDKVIIDGASGQNILANEMKEYGIKTNLILPSVKEIIIANAKFEQGIFQESILHNNQPSLTAVATNCEKRWIGSQGGFGYKSQFEDRDIALLDSVILAHYLASEKKQKSKQKVSY</sequence>
<protein>
    <recommendedName>
        <fullName evidence="3">Phage terminase, large subunit</fullName>
    </recommendedName>
</protein>
<dbReference type="Proteomes" id="UP000006437">
    <property type="component" value="Unassembled WGS sequence"/>
</dbReference>
<comment type="caution">
    <text evidence="1">The sequence shown here is derived from an EMBL/GenBank/DDBJ whole genome shotgun (WGS) entry which is preliminary data.</text>
</comment>
<evidence type="ECO:0000313" key="1">
    <source>
        <dbReference type="EMBL" id="EHL13137.1"/>
    </source>
</evidence>
<dbReference type="BioCyc" id="EBAC796937-HMP:GMGH-438-MONOMER"/>
<accession>G9X214</accession>